<keyword evidence="3" id="KW-1185">Reference proteome</keyword>
<dbReference type="Proteomes" id="UP001152798">
    <property type="component" value="Chromosome 5"/>
</dbReference>
<feature type="domain" description="DUF4209" evidence="1">
    <location>
        <begin position="141"/>
        <end position="212"/>
    </location>
</feature>
<sequence>MDYSCHTYFSDNVYEVIINLRLAASSCSTEVVDKNLVFDWNAVENELKNISECDDILENSWEWYRDKITILWGIMLSVDKNFRKSSDLEKKKMFELSSWVFNFDEFKDIYDKLTTTRDSELLFCLLKLTSYLDRALGDVYKTTCEHVPFLLKDMLASNILTEVFGKTPMKFLQLLIGTVRGLNLRNIAWHGFFSPGELHQSIISTLFIVIASLGMSLKSFERRPTIKYDTLKTYSQCLIQFLGTIDFDKTKFMNTVKICPFISRNHWLYWEYASDLYIQGCFGDSLILLMPLKEFFLRSIFCFANNCSERVLTAESTAFYVTIDDILAPTVGSAENKLEHTLGPKMLEMLLDLYIY</sequence>
<dbReference type="Pfam" id="PF13910">
    <property type="entry name" value="DUF4209"/>
    <property type="match status" value="1"/>
</dbReference>
<dbReference type="InterPro" id="IPR039635">
    <property type="entry name" value="ERMARD"/>
</dbReference>
<dbReference type="PANTHER" id="PTHR31701:SF2">
    <property type="entry name" value="ENDOPLASMIC RETICULUM MEMBRANE-ASSOCIATED RNA DEGRADATION PROTEIN"/>
    <property type="match status" value="1"/>
</dbReference>
<evidence type="ECO:0000313" key="2">
    <source>
        <dbReference type="EMBL" id="CAH1402491.1"/>
    </source>
</evidence>
<evidence type="ECO:0000313" key="3">
    <source>
        <dbReference type="Proteomes" id="UP001152798"/>
    </source>
</evidence>
<evidence type="ECO:0000259" key="1">
    <source>
        <dbReference type="Pfam" id="PF13910"/>
    </source>
</evidence>
<feature type="non-terminal residue" evidence="2">
    <location>
        <position position="356"/>
    </location>
</feature>
<feature type="non-terminal residue" evidence="2">
    <location>
        <position position="1"/>
    </location>
</feature>
<proteinExistence type="predicted"/>
<gene>
    <name evidence="2" type="ORF">NEZAVI_LOCUS11302</name>
</gene>
<organism evidence="2 3">
    <name type="scientific">Nezara viridula</name>
    <name type="common">Southern green stink bug</name>
    <name type="synonym">Cimex viridulus</name>
    <dbReference type="NCBI Taxonomy" id="85310"/>
    <lineage>
        <taxon>Eukaryota</taxon>
        <taxon>Metazoa</taxon>
        <taxon>Ecdysozoa</taxon>
        <taxon>Arthropoda</taxon>
        <taxon>Hexapoda</taxon>
        <taxon>Insecta</taxon>
        <taxon>Pterygota</taxon>
        <taxon>Neoptera</taxon>
        <taxon>Paraneoptera</taxon>
        <taxon>Hemiptera</taxon>
        <taxon>Heteroptera</taxon>
        <taxon>Panheteroptera</taxon>
        <taxon>Pentatomomorpha</taxon>
        <taxon>Pentatomoidea</taxon>
        <taxon>Pentatomidae</taxon>
        <taxon>Pentatominae</taxon>
        <taxon>Nezara</taxon>
    </lineage>
</organism>
<dbReference type="InterPro" id="IPR025209">
    <property type="entry name" value="DUF4209"/>
</dbReference>
<dbReference type="EMBL" id="OV725081">
    <property type="protein sequence ID" value="CAH1402491.1"/>
    <property type="molecule type" value="Genomic_DNA"/>
</dbReference>
<protein>
    <recommendedName>
        <fullName evidence="1">DUF4209 domain-containing protein</fullName>
    </recommendedName>
</protein>
<reference evidence="2" key="1">
    <citation type="submission" date="2022-01" db="EMBL/GenBank/DDBJ databases">
        <authorList>
            <person name="King R."/>
        </authorList>
    </citation>
    <scope>NUCLEOTIDE SEQUENCE</scope>
</reference>
<dbReference type="PANTHER" id="PTHR31701">
    <property type="entry name" value="ENDOPLASMIC RETICULUM MEMBRANE-ASSOCIATED RNA DEGRADATION PROTEIN"/>
    <property type="match status" value="1"/>
</dbReference>
<accession>A0A9P0MT88</accession>
<dbReference type="AlphaFoldDB" id="A0A9P0MT88"/>
<name>A0A9P0MT88_NEZVI</name>
<dbReference type="OrthoDB" id="49386at2759"/>